<reference evidence="2" key="1">
    <citation type="submission" date="2021-02" db="EMBL/GenBank/DDBJ databases">
        <authorList>
            <person name="Nowell W R."/>
        </authorList>
    </citation>
    <scope>NUCLEOTIDE SEQUENCE</scope>
</reference>
<proteinExistence type="predicted"/>
<organism evidence="2 3">
    <name type="scientific">Rotaria socialis</name>
    <dbReference type="NCBI Taxonomy" id="392032"/>
    <lineage>
        <taxon>Eukaryota</taxon>
        <taxon>Metazoa</taxon>
        <taxon>Spiralia</taxon>
        <taxon>Gnathifera</taxon>
        <taxon>Rotifera</taxon>
        <taxon>Eurotatoria</taxon>
        <taxon>Bdelloidea</taxon>
        <taxon>Philodinida</taxon>
        <taxon>Philodinidae</taxon>
        <taxon>Rotaria</taxon>
    </lineage>
</organism>
<keyword evidence="3" id="KW-1185">Reference proteome</keyword>
<feature type="compositionally biased region" description="Low complexity" evidence="1">
    <location>
        <begin position="1"/>
        <end position="17"/>
    </location>
</feature>
<evidence type="ECO:0000313" key="2">
    <source>
        <dbReference type="EMBL" id="CAF4389686.1"/>
    </source>
</evidence>
<protein>
    <submittedName>
        <fullName evidence="2">Uncharacterized protein</fullName>
    </submittedName>
</protein>
<accession>A0A820NJB5</accession>
<name>A0A820NJB5_9BILA</name>
<dbReference type="EMBL" id="CAJOBP010003094">
    <property type="protein sequence ID" value="CAF4389686.1"/>
    <property type="molecule type" value="Genomic_DNA"/>
</dbReference>
<evidence type="ECO:0000256" key="1">
    <source>
        <dbReference type="SAM" id="MobiDB-lite"/>
    </source>
</evidence>
<feature type="region of interest" description="Disordered" evidence="1">
    <location>
        <begin position="1"/>
        <end position="37"/>
    </location>
</feature>
<gene>
    <name evidence="2" type="ORF">UJA718_LOCUS18331</name>
</gene>
<dbReference type="Proteomes" id="UP000663873">
    <property type="component" value="Unassembled WGS sequence"/>
</dbReference>
<sequence>MISDLSSTSESENGSKSNINYHRTVSDTGTMNTTTAKTKKKERVLKITCNRKIYHFFEKYARLNGIDCRRIVDDIMKYLNIDIAQL</sequence>
<dbReference type="AlphaFoldDB" id="A0A820NJB5"/>
<comment type="caution">
    <text evidence="2">The sequence shown here is derived from an EMBL/GenBank/DDBJ whole genome shotgun (WGS) entry which is preliminary data.</text>
</comment>
<feature type="compositionally biased region" description="Polar residues" evidence="1">
    <location>
        <begin position="18"/>
        <end position="27"/>
    </location>
</feature>
<evidence type="ECO:0000313" key="3">
    <source>
        <dbReference type="Proteomes" id="UP000663873"/>
    </source>
</evidence>